<dbReference type="VEuPathDB" id="FungiDB:PHYBLDRAFT_69686"/>
<dbReference type="PANTHER" id="PTHR36050">
    <property type="entry name" value="O-FUCOSYLTRANSFERASE 30"/>
    <property type="match status" value="1"/>
</dbReference>
<evidence type="ECO:0000256" key="3">
    <source>
        <dbReference type="ARBA" id="ARBA00023277"/>
    </source>
</evidence>
<keyword evidence="2" id="KW-0294">Fucose metabolism</keyword>
<keyword evidence="5" id="KW-1133">Transmembrane helix</keyword>
<dbReference type="Proteomes" id="UP000077315">
    <property type="component" value="Unassembled WGS sequence"/>
</dbReference>
<feature type="compositionally biased region" description="Polar residues" evidence="4">
    <location>
        <begin position="131"/>
        <end position="144"/>
    </location>
</feature>
<sequence length="589" mass="66974">MAIFQARSLKRDRIIRKLCIIIVLSVTLYIFLTKISWITNGKETNLDTPQKDDGIFPDFHHANNHQYHGKPPSGKHGSSDIDVALPKNAILEALRKSQLSDKSELQKLGSNNPVMLEQLNQNSGKNKDTRSGQNTLNNQETPQFDNPPKTMTLGESSVYSMSSDDEYLPSTDPKDPNEKFISYLPHSGFHNQRTALVNALFVAKNLGRTLLVPPVVLGDSVGWKEFDELLATYQNTDKSELSECKEHLQTYYSGEQERENLPDKCQASYKYTSLRWDRMFNMTRIKQTIAVRYRDDYKDSTLENAFGISSSDTYFVKDSVLYDYSITDKPDWPLPQKYQRTIYLGDLGSRRERLISFGSMFGSGRVQVSNPESISLQQFLANQFILSRETLPELFQEADAIIRQLGGPKTYMSIHARVGESIFEHMSSQTMTKLWKDLQKYAPFVQSRAPRDEPIIPGTSFLDRTTCFAPPTDPSAMAVDWSTRQVASGRPLVFFMATDATDPRHHPLFQSIYNGFTCVVTLADVFDYRTSSLHNLVNPFDGLRYGRFLVPLLDGLVASRAQEFTGSSWSTFGFYIRFLHDTFILSQVS</sequence>
<keyword evidence="3" id="KW-0119">Carbohydrate metabolism</keyword>
<evidence type="ECO:0000256" key="5">
    <source>
        <dbReference type="SAM" id="Phobius"/>
    </source>
</evidence>
<evidence type="ECO:0008006" key="8">
    <source>
        <dbReference type="Google" id="ProtNLM"/>
    </source>
</evidence>
<organism evidence="6 7">
    <name type="scientific">Phycomyces blakesleeanus (strain ATCC 8743b / DSM 1359 / FGSC 10004 / NBRC 33097 / NRRL 1555)</name>
    <dbReference type="NCBI Taxonomy" id="763407"/>
    <lineage>
        <taxon>Eukaryota</taxon>
        <taxon>Fungi</taxon>
        <taxon>Fungi incertae sedis</taxon>
        <taxon>Mucoromycota</taxon>
        <taxon>Mucoromycotina</taxon>
        <taxon>Mucoromycetes</taxon>
        <taxon>Mucorales</taxon>
        <taxon>Phycomycetaceae</taxon>
        <taxon>Phycomyces</taxon>
    </lineage>
</organism>
<proteinExistence type="predicted"/>
<dbReference type="Pfam" id="PF10250">
    <property type="entry name" value="O-FucT"/>
    <property type="match status" value="1"/>
</dbReference>
<name>A0A167PQS7_PHYB8</name>
<dbReference type="InterPro" id="IPR019378">
    <property type="entry name" value="GDP-Fuc_O-FucTrfase"/>
</dbReference>
<dbReference type="PANTHER" id="PTHR36050:SF1">
    <property type="entry name" value="O-FUCOSYLTRANSFERASE 30"/>
    <property type="match status" value="1"/>
</dbReference>
<keyword evidence="5" id="KW-0812">Transmembrane</keyword>
<evidence type="ECO:0000313" key="7">
    <source>
        <dbReference type="Proteomes" id="UP000077315"/>
    </source>
</evidence>
<keyword evidence="1" id="KW-0808">Transferase</keyword>
<dbReference type="GeneID" id="29003053"/>
<protein>
    <recommendedName>
        <fullName evidence="8">CigA protein</fullName>
    </recommendedName>
</protein>
<dbReference type="STRING" id="763407.A0A167PQS7"/>
<feature type="compositionally biased region" description="Polar residues" evidence="4">
    <location>
        <begin position="153"/>
        <end position="162"/>
    </location>
</feature>
<dbReference type="RefSeq" id="XP_018296407.1">
    <property type="nucleotide sequence ID" value="XM_018442147.1"/>
</dbReference>
<dbReference type="Gene3D" id="3.40.50.11350">
    <property type="match status" value="1"/>
</dbReference>
<feature type="region of interest" description="Disordered" evidence="4">
    <location>
        <begin position="49"/>
        <end position="81"/>
    </location>
</feature>
<dbReference type="OrthoDB" id="1882547at2759"/>
<feature type="region of interest" description="Disordered" evidence="4">
    <location>
        <begin position="120"/>
        <end position="174"/>
    </location>
</feature>
<keyword evidence="5" id="KW-0472">Membrane</keyword>
<dbReference type="InParanoid" id="A0A167PQS7"/>
<keyword evidence="7" id="KW-1185">Reference proteome</keyword>
<evidence type="ECO:0000313" key="6">
    <source>
        <dbReference type="EMBL" id="OAD78367.1"/>
    </source>
</evidence>
<feature type="compositionally biased region" description="Basic and acidic residues" evidence="4">
    <location>
        <begin position="49"/>
        <end position="61"/>
    </location>
</feature>
<evidence type="ECO:0000256" key="2">
    <source>
        <dbReference type="ARBA" id="ARBA00023253"/>
    </source>
</evidence>
<evidence type="ECO:0000256" key="4">
    <source>
        <dbReference type="SAM" id="MobiDB-lite"/>
    </source>
</evidence>
<accession>A0A167PQS7</accession>
<dbReference type="EMBL" id="KV440973">
    <property type="protein sequence ID" value="OAD78367.1"/>
    <property type="molecule type" value="Genomic_DNA"/>
</dbReference>
<evidence type="ECO:0000256" key="1">
    <source>
        <dbReference type="ARBA" id="ARBA00022679"/>
    </source>
</evidence>
<reference evidence="7" key="1">
    <citation type="submission" date="2015-06" db="EMBL/GenBank/DDBJ databases">
        <title>Expansion of signal transduction pathways in fungi by whole-genome duplication.</title>
        <authorList>
            <consortium name="DOE Joint Genome Institute"/>
            <person name="Corrochano L.M."/>
            <person name="Kuo A."/>
            <person name="Marcet-Houben M."/>
            <person name="Polaino S."/>
            <person name="Salamov A."/>
            <person name="Villalobos J.M."/>
            <person name="Alvarez M.I."/>
            <person name="Avalos J."/>
            <person name="Benito E.P."/>
            <person name="Benoit I."/>
            <person name="Burger G."/>
            <person name="Camino L.P."/>
            <person name="Canovas D."/>
            <person name="Cerda-Olmedo E."/>
            <person name="Cheng J.-F."/>
            <person name="Dominguez A."/>
            <person name="Elias M."/>
            <person name="Eslava A.P."/>
            <person name="Glaser F."/>
            <person name="Grimwood J."/>
            <person name="Gutierrez G."/>
            <person name="Heitman J."/>
            <person name="Henrissat B."/>
            <person name="Iturriaga E.A."/>
            <person name="Lang B.F."/>
            <person name="Lavin J.L."/>
            <person name="Lee S."/>
            <person name="Li W."/>
            <person name="Lindquist E."/>
            <person name="Lopez-Garcia S."/>
            <person name="Luque E.M."/>
            <person name="Marcos A.T."/>
            <person name="Martin J."/>
            <person name="McCluskey K."/>
            <person name="Medina H.R."/>
            <person name="Miralles-Duran A."/>
            <person name="Miyazaki A."/>
            <person name="Munoz-Torres E."/>
            <person name="Oguiza J.A."/>
            <person name="Ohm R."/>
            <person name="Olmedo M."/>
            <person name="Orejas M."/>
            <person name="Ortiz-Castellanos L."/>
            <person name="Pisabarro A.G."/>
            <person name="Rodriguez-Romero J."/>
            <person name="Ruiz-Herrera J."/>
            <person name="Ruiz-Vazquez R."/>
            <person name="Sanz C."/>
            <person name="Schackwitz W."/>
            <person name="Schmutz J."/>
            <person name="Shahriari M."/>
            <person name="Shelest E."/>
            <person name="Silva-Franco F."/>
            <person name="Soanes D."/>
            <person name="Syed K."/>
            <person name="Tagua V.G."/>
            <person name="Talbot N.J."/>
            <person name="Thon M."/>
            <person name="De vries R.P."/>
            <person name="Wiebenga A."/>
            <person name="Yadav J.S."/>
            <person name="Braun E.L."/>
            <person name="Baker S."/>
            <person name="Garre V."/>
            <person name="Horwitz B."/>
            <person name="Torres-Martinez S."/>
            <person name="Idnurm A."/>
            <person name="Herrera-Estrella A."/>
            <person name="Gabaldon T."/>
            <person name="Grigoriev I.V."/>
        </authorList>
    </citation>
    <scope>NUCLEOTIDE SEQUENCE [LARGE SCALE GENOMIC DNA]</scope>
    <source>
        <strain evidence="7">NRRL 1555(-)</strain>
    </source>
</reference>
<dbReference type="CDD" id="cd11296">
    <property type="entry name" value="O-FucT_like"/>
    <property type="match status" value="1"/>
</dbReference>
<dbReference type="AlphaFoldDB" id="A0A167PQS7"/>
<feature type="transmembrane region" description="Helical" evidence="5">
    <location>
        <begin position="14"/>
        <end position="32"/>
    </location>
</feature>
<gene>
    <name evidence="6" type="ORF">PHYBLDRAFT_69686</name>
</gene>